<reference evidence="10" key="2">
    <citation type="submission" date="2025-09" db="UniProtKB">
        <authorList>
            <consortium name="Ensembl"/>
        </authorList>
    </citation>
    <scope>IDENTIFICATION</scope>
</reference>
<evidence type="ECO:0000313" key="10">
    <source>
        <dbReference type="Ensembl" id="ENSEBUP00000008007.1"/>
    </source>
</evidence>
<proteinExistence type="predicted"/>
<keyword evidence="4" id="KW-1003">Cell membrane</keyword>
<dbReference type="Gene3D" id="3.30.60.20">
    <property type="match status" value="1"/>
</dbReference>
<keyword evidence="8" id="KW-0472">Membrane</keyword>
<comment type="subcellular location">
    <subcellularLocation>
        <location evidence="2">Cell membrane</location>
    </subcellularLocation>
    <subcellularLocation>
        <location evidence="3">Cytoplasm</location>
    </subcellularLocation>
    <subcellularLocation>
        <location evidence="1">Endomembrane system</location>
        <topology evidence="1">Peripheral membrane protein</topology>
    </subcellularLocation>
</comment>
<dbReference type="Proteomes" id="UP000694388">
    <property type="component" value="Unplaced"/>
</dbReference>
<dbReference type="GO" id="GO:0008270">
    <property type="term" value="F:zinc ion binding"/>
    <property type="evidence" value="ECO:0007669"/>
    <property type="project" value="UniProtKB-KW"/>
</dbReference>
<evidence type="ECO:0000256" key="7">
    <source>
        <dbReference type="ARBA" id="ARBA00022771"/>
    </source>
</evidence>
<keyword evidence="11" id="KW-1185">Reference proteome</keyword>
<keyword evidence="7" id="KW-0862">Zinc</keyword>
<dbReference type="GO" id="GO:0005737">
    <property type="term" value="C:cytoplasm"/>
    <property type="evidence" value="ECO:0007669"/>
    <property type="project" value="UniProtKB-SubCell"/>
</dbReference>
<dbReference type="GO" id="GO:0012505">
    <property type="term" value="C:endomembrane system"/>
    <property type="evidence" value="ECO:0007669"/>
    <property type="project" value="UniProtKB-SubCell"/>
</dbReference>
<evidence type="ECO:0000256" key="5">
    <source>
        <dbReference type="ARBA" id="ARBA00022490"/>
    </source>
</evidence>
<organism evidence="10 11">
    <name type="scientific">Eptatretus burgeri</name>
    <name type="common">Inshore hagfish</name>
    <dbReference type="NCBI Taxonomy" id="7764"/>
    <lineage>
        <taxon>Eukaryota</taxon>
        <taxon>Metazoa</taxon>
        <taxon>Chordata</taxon>
        <taxon>Craniata</taxon>
        <taxon>Vertebrata</taxon>
        <taxon>Cyclostomata</taxon>
        <taxon>Myxini</taxon>
        <taxon>Myxiniformes</taxon>
        <taxon>Myxinidae</taxon>
        <taxon>Eptatretinae</taxon>
        <taxon>Eptatretus</taxon>
    </lineage>
</organism>
<dbReference type="PANTHER" id="PTHR15135:SF7">
    <property type="entry name" value="STAC-LIKE, ISOFORM J"/>
    <property type="match status" value="1"/>
</dbReference>
<evidence type="ECO:0000256" key="3">
    <source>
        <dbReference type="ARBA" id="ARBA00004496"/>
    </source>
</evidence>
<dbReference type="Pfam" id="PF16664">
    <property type="entry name" value="STAC2_u1"/>
    <property type="match status" value="1"/>
</dbReference>
<dbReference type="GO" id="GO:1903078">
    <property type="term" value="P:positive regulation of protein localization to plasma membrane"/>
    <property type="evidence" value="ECO:0007669"/>
    <property type="project" value="TreeGrafter"/>
</dbReference>
<dbReference type="InterPro" id="IPR039688">
    <property type="entry name" value="STAC1/2/3"/>
</dbReference>
<evidence type="ECO:0000256" key="4">
    <source>
        <dbReference type="ARBA" id="ARBA00022475"/>
    </source>
</evidence>
<evidence type="ECO:0000256" key="1">
    <source>
        <dbReference type="ARBA" id="ARBA00004184"/>
    </source>
</evidence>
<keyword evidence="7" id="KW-0479">Metal-binding</keyword>
<evidence type="ECO:0000256" key="2">
    <source>
        <dbReference type="ARBA" id="ARBA00004236"/>
    </source>
</evidence>
<dbReference type="GO" id="GO:0005886">
    <property type="term" value="C:plasma membrane"/>
    <property type="evidence" value="ECO:0007669"/>
    <property type="project" value="UniProtKB-SubCell"/>
</dbReference>
<dbReference type="GO" id="GO:0003009">
    <property type="term" value="P:skeletal muscle contraction"/>
    <property type="evidence" value="ECO:0007669"/>
    <property type="project" value="TreeGrafter"/>
</dbReference>
<dbReference type="InterPro" id="IPR046349">
    <property type="entry name" value="C1-like_sf"/>
</dbReference>
<keyword evidence="5" id="KW-0963">Cytoplasm</keyword>
<evidence type="ECO:0000256" key="8">
    <source>
        <dbReference type="ARBA" id="ARBA00023136"/>
    </source>
</evidence>
<reference evidence="10" key="1">
    <citation type="submission" date="2025-08" db="UniProtKB">
        <authorList>
            <consortium name="Ensembl"/>
        </authorList>
    </citation>
    <scope>IDENTIFICATION</scope>
</reference>
<keyword evidence="6" id="KW-0677">Repeat</keyword>
<keyword evidence="7" id="KW-0863">Zinc-finger</keyword>
<dbReference type="AlphaFoldDB" id="A0A8C4Q053"/>
<name>A0A8C4Q053_EPTBU</name>
<dbReference type="SUPFAM" id="SSF57889">
    <property type="entry name" value="Cysteine-rich domain"/>
    <property type="match status" value="1"/>
</dbReference>
<sequence>MVSGDPCSPLLLVLSRVQLQRLKRSFSFKTRSLRSRSADNVFDRPGVETPSEPEPEETASRATAAQSPAHSPAKTAVTPGERQHDFHEYVFKKPTFCDMCNHMIVGYGKKVDPVYEALRFGTSLAQRSKPRHGIQWDSNSAMKRSLVQLSPHYLLYCKLFDVNRKGQKRHVAGYLKRLWEDSNETWCASLVCYKEELIRFW</sequence>
<evidence type="ECO:0000256" key="9">
    <source>
        <dbReference type="SAM" id="MobiDB-lite"/>
    </source>
</evidence>
<feature type="region of interest" description="Disordered" evidence="9">
    <location>
        <begin position="39"/>
        <end position="81"/>
    </location>
</feature>
<accession>A0A8C4Q053</accession>
<evidence type="ECO:0000313" key="11">
    <source>
        <dbReference type="Proteomes" id="UP000694388"/>
    </source>
</evidence>
<dbReference type="Ensembl" id="ENSEBUT00000008499.1">
    <property type="protein sequence ID" value="ENSEBUP00000008007.1"/>
    <property type="gene ID" value="ENSEBUG00000005184.1"/>
</dbReference>
<protein>
    <submittedName>
        <fullName evidence="10">Uncharacterized protein</fullName>
    </submittedName>
</protein>
<dbReference type="PANTHER" id="PTHR15135">
    <property type="entry name" value="STAC"/>
    <property type="match status" value="1"/>
</dbReference>
<evidence type="ECO:0000256" key="6">
    <source>
        <dbReference type="ARBA" id="ARBA00022737"/>
    </source>
</evidence>